<reference evidence="2 3" key="1">
    <citation type="submission" date="2023-07" db="EMBL/GenBank/DDBJ databases">
        <title>Comparative genomics of wheat-associated soil bacteria to identify genetic determinants of phenazine resistance.</title>
        <authorList>
            <person name="Mouncey N."/>
        </authorList>
    </citation>
    <scope>NUCLEOTIDE SEQUENCE [LARGE SCALE GENOMIC DNA]</scope>
    <source>
        <strain evidence="2 3">B2I6</strain>
    </source>
</reference>
<keyword evidence="1" id="KW-1133">Transmembrane helix</keyword>
<gene>
    <name evidence="2" type="ORF">QF030_000262</name>
</gene>
<feature type="transmembrane region" description="Helical" evidence="1">
    <location>
        <begin position="135"/>
        <end position="160"/>
    </location>
</feature>
<keyword evidence="1" id="KW-0472">Membrane</keyword>
<organism evidence="2 3">
    <name type="scientific">Streptomyces rishiriensis</name>
    <dbReference type="NCBI Taxonomy" id="68264"/>
    <lineage>
        <taxon>Bacteria</taxon>
        <taxon>Bacillati</taxon>
        <taxon>Actinomycetota</taxon>
        <taxon>Actinomycetes</taxon>
        <taxon>Kitasatosporales</taxon>
        <taxon>Streptomycetaceae</taxon>
        <taxon>Streptomyces</taxon>
    </lineage>
</organism>
<evidence type="ECO:0008006" key="4">
    <source>
        <dbReference type="Google" id="ProtNLM"/>
    </source>
</evidence>
<protein>
    <recommendedName>
        <fullName evidence="4">Integral membrane protein</fullName>
    </recommendedName>
</protein>
<dbReference type="EMBL" id="JAUSWV010000001">
    <property type="protein sequence ID" value="MDQ0578084.1"/>
    <property type="molecule type" value="Genomic_DNA"/>
</dbReference>
<proteinExistence type="predicted"/>
<feature type="transmembrane region" description="Helical" evidence="1">
    <location>
        <begin position="102"/>
        <end position="123"/>
    </location>
</feature>
<accession>A0ABU0NG59</accession>
<keyword evidence="3" id="KW-1185">Reference proteome</keyword>
<feature type="transmembrane region" description="Helical" evidence="1">
    <location>
        <begin position="166"/>
        <end position="186"/>
    </location>
</feature>
<comment type="caution">
    <text evidence="2">The sequence shown here is derived from an EMBL/GenBank/DDBJ whole genome shotgun (WGS) entry which is preliminary data.</text>
</comment>
<keyword evidence="1" id="KW-0812">Transmembrane</keyword>
<evidence type="ECO:0000256" key="1">
    <source>
        <dbReference type="SAM" id="Phobius"/>
    </source>
</evidence>
<dbReference type="RefSeq" id="WP_307160761.1">
    <property type="nucleotide sequence ID" value="NZ_JAUSWV010000001.1"/>
</dbReference>
<feature type="transmembrane region" description="Helical" evidence="1">
    <location>
        <begin position="35"/>
        <end position="54"/>
    </location>
</feature>
<dbReference type="Proteomes" id="UP001230654">
    <property type="component" value="Unassembled WGS sequence"/>
</dbReference>
<feature type="transmembrane region" description="Helical" evidence="1">
    <location>
        <begin position="66"/>
        <end position="87"/>
    </location>
</feature>
<name>A0ABU0NG59_STRRH</name>
<evidence type="ECO:0000313" key="2">
    <source>
        <dbReference type="EMBL" id="MDQ0578084.1"/>
    </source>
</evidence>
<evidence type="ECO:0000313" key="3">
    <source>
        <dbReference type="Proteomes" id="UP001230654"/>
    </source>
</evidence>
<sequence>MRSIRFILAGIPLSGAAFLLCALLAQPPHRVSGVVAAAIFCPLWFALCAANALGGVADGHSARIEAGLAGAIFAGPAAVSLLLWWASRTWWNDGPLITASRTAWVLTAGILLWAGTAQLTAVWRTAGSPVRAMSAAAAVFSPLWAAVMVVNLLLGLSVGYTLMEEIPVLLVNLAVPVGVALIARTLPVQNRIRR</sequence>